<dbReference type="AlphaFoldDB" id="A0A1H3GBF5"/>
<evidence type="ECO:0000313" key="4">
    <source>
        <dbReference type="Proteomes" id="UP000183918"/>
    </source>
</evidence>
<keyword evidence="4" id="KW-1185">Reference proteome</keyword>
<gene>
    <name evidence="3" type="ORF">SAMN02910414_00514</name>
</gene>
<feature type="region of interest" description="Disordered" evidence="1">
    <location>
        <begin position="35"/>
        <end position="55"/>
    </location>
</feature>
<dbReference type="RefSeq" id="WP_159429317.1">
    <property type="nucleotide sequence ID" value="NZ_FNPG01000006.1"/>
</dbReference>
<name>A0A1H3GBF5_9FIRM</name>
<evidence type="ECO:0000256" key="1">
    <source>
        <dbReference type="SAM" id="MobiDB-lite"/>
    </source>
</evidence>
<dbReference type="Proteomes" id="UP000183918">
    <property type="component" value="Unassembled WGS sequence"/>
</dbReference>
<feature type="signal peptide" evidence="2">
    <location>
        <begin position="1"/>
        <end position="32"/>
    </location>
</feature>
<keyword evidence="2" id="KW-0732">Signal</keyword>
<evidence type="ECO:0000313" key="3">
    <source>
        <dbReference type="EMBL" id="SDY00601.1"/>
    </source>
</evidence>
<evidence type="ECO:0000256" key="2">
    <source>
        <dbReference type="SAM" id="SignalP"/>
    </source>
</evidence>
<proteinExistence type="predicted"/>
<dbReference type="EMBL" id="FNPG01000006">
    <property type="protein sequence ID" value="SDY00601.1"/>
    <property type="molecule type" value="Genomic_DNA"/>
</dbReference>
<reference evidence="3 4" key="1">
    <citation type="submission" date="2016-10" db="EMBL/GenBank/DDBJ databases">
        <authorList>
            <person name="de Groot N.N."/>
        </authorList>
    </citation>
    <scope>NUCLEOTIDE SEQUENCE [LARGE SCALE GENOMIC DNA]</scope>
    <source>
        <strain evidence="3 4">DSM 14045</strain>
    </source>
</reference>
<organism evidence="3 4">
    <name type="scientific">Lachnobacterium bovis DSM 14045</name>
    <dbReference type="NCBI Taxonomy" id="1122142"/>
    <lineage>
        <taxon>Bacteria</taxon>
        <taxon>Bacillati</taxon>
        <taxon>Bacillota</taxon>
        <taxon>Clostridia</taxon>
        <taxon>Lachnospirales</taxon>
        <taxon>Lachnospiraceae</taxon>
        <taxon>Lachnobacterium</taxon>
    </lineage>
</organism>
<accession>A0A1H3GBF5</accession>
<evidence type="ECO:0008006" key="5">
    <source>
        <dbReference type="Google" id="ProtNLM"/>
    </source>
</evidence>
<protein>
    <recommendedName>
        <fullName evidence="5">Cyclic lactone autoinducer peptide</fullName>
    </recommendedName>
</protein>
<sequence>MKNITPKKKKLIINSVKALVSITLLLVIATHAPNLTNTHNDSYAQKANSSYCQNK</sequence>
<feature type="chain" id="PRO_5010158250" description="Cyclic lactone autoinducer peptide" evidence="2">
    <location>
        <begin position="33"/>
        <end position="55"/>
    </location>
</feature>